<evidence type="ECO:0000256" key="2">
    <source>
        <dbReference type="SAM" id="Phobius"/>
    </source>
</evidence>
<gene>
    <name evidence="3" type="ORF">EXIGLDRAFT_834108</name>
</gene>
<feature type="region of interest" description="Disordered" evidence="1">
    <location>
        <begin position="546"/>
        <end position="588"/>
    </location>
</feature>
<sequence length="807" mass="88718">MSSSTFCFSVAETLRCAGLTRQESLFLLIPALVEGLVGLPLLYIKWGKGKMYWLLVLEGIFYTLLAIMDFFIHTQAAGLSAMTAFKIVDIVIGATSFIPLLAYTLFLFLFARSSLLPLLSTRWNRIVSRTLLLSLPVMVAVNEVSAFLGIQYKPITQANGNVVLNVGFPNSAALGPWNILANTSLALVTAYQAIHFCLAFLHFFQKAYRGERMFSTSSERDVRLQSMKGTGWLAIGLKIGAVETVLGFVGFTFTPTIVRRILRVVGRLFILVGVSLSPDAPDTEGFIIFNNSPDASKRSMSQRSTSTRKTGGKRDLRALISQPQTDTFRRLDRDVANDLFANDVDRKVPDLPAQQRRMSQRVTIHFDSAKTPRLEMRFSDFSVPPLSITGSPNQSLYTLGDSSPVVPHIQAPPPARRRGATTGGMDVPTPTMLPYAHSSVGSDSLEAMKQVLPQFPRLPPRVMPVRAQTQPPLTVVIENKAGEELVRKLSKRKPAPLPSPMTLAHAFPPQHVQRFSVRHDSLVMISSPARQDDFVLVSPYIQDDGTIDYEPSTPTSGMSRQSSMLTMSTRRSRGTLSEARTTPLYTPGTAPMFSQVALKGGGPDVRWSTTIVHPASPAKPKQPGGEMRPISGPGFHIEEEDGPAFDLAPPPRLFAARRHDDPDVPHSVRYDSTEVPSSSVNWLEDAEQHQQEQPEDLEEEDLEPAMQQMRGVGRLKSFGAVRARPTPAPLQPPRQTSVQLEKLLSPDSSAVPSPIQVRVEDLSSSYGSNGGANLLRADSVDSGVLSADDRADVRANLVRMRSRERMI</sequence>
<feature type="region of interest" description="Disordered" evidence="1">
    <location>
        <begin position="614"/>
        <end position="701"/>
    </location>
</feature>
<dbReference type="EMBL" id="KV425951">
    <property type="protein sequence ID" value="KZV95842.1"/>
    <property type="molecule type" value="Genomic_DNA"/>
</dbReference>
<feature type="transmembrane region" description="Helical" evidence="2">
    <location>
        <begin position="51"/>
        <end position="72"/>
    </location>
</feature>
<feature type="transmembrane region" description="Helical" evidence="2">
    <location>
        <begin position="232"/>
        <end position="253"/>
    </location>
</feature>
<feature type="compositionally biased region" description="Basic and acidic residues" evidence="1">
    <location>
        <begin position="657"/>
        <end position="672"/>
    </location>
</feature>
<feature type="transmembrane region" description="Helical" evidence="2">
    <location>
        <begin position="26"/>
        <end position="44"/>
    </location>
</feature>
<name>A0A165K5U2_EXIGL</name>
<evidence type="ECO:0000313" key="4">
    <source>
        <dbReference type="Proteomes" id="UP000077266"/>
    </source>
</evidence>
<feature type="transmembrane region" description="Helical" evidence="2">
    <location>
        <begin position="84"/>
        <end position="110"/>
    </location>
</feature>
<feature type="compositionally biased region" description="Low complexity" evidence="1">
    <location>
        <begin position="558"/>
        <end position="577"/>
    </location>
</feature>
<dbReference type="AlphaFoldDB" id="A0A165K5U2"/>
<reference evidence="3 4" key="1">
    <citation type="journal article" date="2016" name="Mol. Biol. Evol.">
        <title>Comparative Genomics of Early-Diverging Mushroom-Forming Fungi Provides Insights into the Origins of Lignocellulose Decay Capabilities.</title>
        <authorList>
            <person name="Nagy L.G."/>
            <person name="Riley R."/>
            <person name="Tritt A."/>
            <person name="Adam C."/>
            <person name="Daum C."/>
            <person name="Floudas D."/>
            <person name="Sun H."/>
            <person name="Yadav J.S."/>
            <person name="Pangilinan J."/>
            <person name="Larsson K.H."/>
            <person name="Matsuura K."/>
            <person name="Barry K."/>
            <person name="Labutti K."/>
            <person name="Kuo R."/>
            <person name="Ohm R.A."/>
            <person name="Bhattacharya S.S."/>
            <person name="Shirouzu T."/>
            <person name="Yoshinaga Y."/>
            <person name="Martin F.M."/>
            <person name="Grigoriev I.V."/>
            <person name="Hibbett D.S."/>
        </authorList>
    </citation>
    <scope>NUCLEOTIDE SEQUENCE [LARGE SCALE GENOMIC DNA]</scope>
    <source>
        <strain evidence="3 4">HHB12029</strain>
    </source>
</reference>
<organism evidence="3 4">
    <name type="scientific">Exidia glandulosa HHB12029</name>
    <dbReference type="NCBI Taxonomy" id="1314781"/>
    <lineage>
        <taxon>Eukaryota</taxon>
        <taxon>Fungi</taxon>
        <taxon>Dikarya</taxon>
        <taxon>Basidiomycota</taxon>
        <taxon>Agaricomycotina</taxon>
        <taxon>Agaricomycetes</taxon>
        <taxon>Auriculariales</taxon>
        <taxon>Exidiaceae</taxon>
        <taxon>Exidia</taxon>
    </lineage>
</organism>
<dbReference type="OrthoDB" id="3219582at2759"/>
<accession>A0A165K5U2</accession>
<dbReference type="InParanoid" id="A0A165K5U2"/>
<keyword evidence="2" id="KW-0812">Transmembrane</keyword>
<protein>
    <submittedName>
        <fullName evidence="3">Uncharacterized protein</fullName>
    </submittedName>
</protein>
<feature type="transmembrane region" description="Helical" evidence="2">
    <location>
        <begin position="131"/>
        <end position="152"/>
    </location>
</feature>
<keyword evidence="2" id="KW-1133">Transmembrane helix</keyword>
<proteinExistence type="predicted"/>
<evidence type="ECO:0000313" key="3">
    <source>
        <dbReference type="EMBL" id="KZV95842.1"/>
    </source>
</evidence>
<dbReference type="Proteomes" id="UP000077266">
    <property type="component" value="Unassembled WGS sequence"/>
</dbReference>
<feature type="transmembrane region" description="Helical" evidence="2">
    <location>
        <begin position="179"/>
        <end position="204"/>
    </location>
</feature>
<evidence type="ECO:0000256" key="1">
    <source>
        <dbReference type="SAM" id="MobiDB-lite"/>
    </source>
</evidence>
<keyword evidence="2" id="KW-0472">Membrane</keyword>
<keyword evidence="4" id="KW-1185">Reference proteome</keyword>
<dbReference type="STRING" id="1314781.A0A165K5U2"/>